<protein>
    <recommendedName>
        <fullName evidence="5">UDP-N-acetylglucosamine kinase</fullName>
        <ecNumber evidence="2">2.7.1.176</ecNumber>
    </recommendedName>
    <alternativeName>
        <fullName evidence="5">UDP-N-acetylglucosamine kinase</fullName>
    </alternativeName>
</protein>
<dbReference type="EMBL" id="BOPG01000110">
    <property type="protein sequence ID" value="GIJ64182.1"/>
    <property type="molecule type" value="Genomic_DNA"/>
</dbReference>
<evidence type="ECO:0000256" key="2">
    <source>
        <dbReference type="ARBA" id="ARBA00011963"/>
    </source>
</evidence>
<evidence type="ECO:0000256" key="4">
    <source>
        <dbReference type="ARBA" id="ARBA00022840"/>
    </source>
</evidence>
<comment type="caution">
    <text evidence="8">The sequence shown here is derived from an EMBL/GenBank/DDBJ whole genome shotgun (WGS) entry which is preliminary data.</text>
</comment>
<dbReference type="AlphaFoldDB" id="A0A8J4E9X4"/>
<dbReference type="EC" id="2.7.1.176" evidence="2"/>
<evidence type="ECO:0000259" key="7">
    <source>
        <dbReference type="Pfam" id="PF06414"/>
    </source>
</evidence>
<dbReference type="Proteomes" id="UP000612585">
    <property type="component" value="Unassembled WGS sequence"/>
</dbReference>
<evidence type="ECO:0000256" key="3">
    <source>
        <dbReference type="ARBA" id="ARBA00022741"/>
    </source>
</evidence>
<dbReference type="GO" id="GO:0005524">
    <property type="term" value="F:ATP binding"/>
    <property type="evidence" value="ECO:0007669"/>
    <property type="project" value="UniProtKB-KW"/>
</dbReference>
<dbReference type="InterPro" id="IPR010488">
    <property type="entry name" value="Zeta_toxin_domain"/>
</dbReference>
<gene>
    <name evidence="8" type="ORF">Vau01_116980</name>
</gene>
<name>A0A8J4E9X4_9ACTN</name>
<dbReference type="InterPro" id="IPR027417">
    <property type="entry name" value="P-loop_NTPase"/>
</dbReference>
<evidence type="ECO:0000313" key="8">
    <source>
        <dbReference type="EMBL" id="GIJ64182.1"/>
    </source>
</evidence>
<evidence type="ECO:0000256" key="1">
    <source>
        <dbReference type="ARBA" id="ARBA00009104"/>
    </source>
</evidence>
<evidence type="ECO:0000256" key="6">
    <source>
        <dbReference type="ARBA" id="ARBA00048178"/>
    </source>
</evidence>
<comment type="catalytic activity">
    <reaction evidence="6">
        <text>UDP-N-acetyl-alpha-D-glucosamine + ATP = UDP-N-acetyl-alpha-D-glucosamine 3'-phosphate + ADP + H(+)</text>
        <dbReference type="Rhea" id="RHEA:32671"/>
        <dbReference type="ChEBI" id="CHEBI:15378"/>
        <dbReference type="ChEBI" id="CHEBI:30616"/>
        <dbReference type="ChEBI" id="CHEBI:57705"/>
        <dbReference type="ChEBI" id="CHEBI:64353"/>
        <dbReference type="ChEBI" id="CHEBI:456216"/>
        <dbReference type="EC" id="2.7.1.176"/>
    </reaction>
</comment>
<evidence type="ECO:0000313" key="9">
    <source>
        <dbReference type="Proteomes" id="UP000612585"/>
    </source>
</evidence>
<reference evidence="8" key="1">
    <citation type="submission" date="2021-01" db="EMBL/GenBank/DDBJ databases">
        <title>Whole genome shotgun sequence of Virgisporangium aurantiacum NBRC 16421.</title>
        <authorList>
            <person name="Komaki H."/>
            <person name="Tamura T."/>
        </authorList>
    </citation>
    <scope>NUCLEOTIDE SEQUENCE</scope>
    <source>
        <strain evidence="8">NBRC 16421</strain>
    </source>
</reference>
<feature type="domain" description="Zeta toxin" evidence="7">
    <location>
        <begin position="48"/>
        <end position="225"/>
    </location>
</feature>
<keyword evidence="9" id="KW-1185">Reference proteome</keyword>
<dbReference type="Gene3D" id="3.40.50.300">
    <property type="entry name" value="P-loop containing nucleotide triphosphate hydrolases"/>
    <property type="match status" value="1"/>
</dbReference>
<dbReference type="Pfam" id="PF06414">
    <property type="entry name" value="Zeta_toxin"/>
    <property type="match status" value="1"/>
</dbReference>
<keyword evidence="4" id="KW-0067">ATP-binding</keyword>
<organism evidence="8 9">
    <name type="scientific">Virgisporangium aurantiacum</name>
    <dbReference type="NCBI Taxonomy" id="175570"/>
    <lineage>
        <taxon>Bacteria</taxon>
        <taxon>Bacillati</taxon>
        <taxon>Actinomycetota</taxon>
        <taxon>Actinomycetes</taxon>
        <taxon>Micromonosporales</taxon>
        <taxon>Micromonosporaceae</taxon>
        <taxon>Virgisporangium</taxon>
    </lineage>
</organism>
<comment type="similarity">
    <text evidence="1">Belongs to the zeta toxin family.</text>
</comment>
<proteinExistence type="inferred from homology"/>
<accession>A0A8J4E9X4</accession>
<dbReference type="GO" id="GO:0016301">
    <property type="term" value="F:kinase activity"/>
    <property type="evidence" value="ECO:0007669"/>
    <property type="project" value="InterPro"/>
</dbReference>
<evidence type="ECO:0000256" key="5">
    <source>
        <dbReference type="ARBA" id="ARBA00032897"/>
    </source>
</evidence>
<sequence>MTAVRQPAGSGRRRVSSEFACAMPEGELSEAEIKKRFRTHVVCNDLAPDPLALFVGGQPGAGKSTLVPELRDQGDFDGRRPVLIDPDGYRQFYPECCSGNVSHGPAAGKAIYRVLNRWVDLAIDYAASTRRNALVDGTLADCHVFERRLHRFLDARFEVQVVILAVPWVISRINVVKRYLTHYQLGGSARRVPVSYQENAFDRLLDTAAFIDRSHLVSRVSVYRLWSPTVCHRAFPTDAPESETPAAIDASRQDASVRTEVIYDDSRADAGRYLDELAGTMPDSLHRELSDELDEIDALATNFFNR</sequence>
<dbReference type="SUPFAM" id="SSF52540">
    <property type="entry name" value="P-loop containing nucleoside triphosphate hydrolases"/>
    <property type="match status" value="1"/>
</dbReference>
<keyword evidence="3" id="KW-0547">Nucleotide-binding</keyword>